<evidence type="ECO:0000256" key="1">
    <source>
        <dbReference type="SAM" id="Phobius"/>
    </source>
</evidence>
<feature type="transmembrane region" description="Helical" evidence="1">
    <location>
        <begin position="147"/>
        <end position="168"/>
    </location>
</feature>
<feature type="transmembrane region" description="Helical" evidence="1">
    <location>
        <begin position="42"/>
        <end position="61"/>
    </location>
</feature>
<feature type="transmembrane region" description="Helical" evidence="1">
    <location>
        <begin position="285"/>
        <end position="304"/>
    </location>
</feature>
<accession>A0ABX2C8H5</accession>
<feature type="transmembrane region" description="Helical" evidence="1">
    <location>
        <begin position="68"/>
        <end position="84"/>
    </location>
</feature>
<organism evidence="2 3">
    <name type="scientific">Bradyrhizobium aeschynomenes</name>
    <dbReference type="NCBI Taxonomy" id="2734909"/>
    <lineage>
        <taxon>Bacteria</taxon>
        <taxon>Pseudomonadati</taxon>
        <taxon>Pseudomonadota</taxon>
        <taxon>Alphaproteobacteria</taxon>
        <taxon>Hyphomicrobiales</taxon>
        <taxon>Nitrobacteraceae</taxon>
        <taxon>Bradyrhizobium</taxon>
    </lineage>
</organism>
<feature type="transmembrane region" description="Helical" evidence="1">
    <location>
        <begin position="351"/>
        <end position="371"/>
    </location>
</feature>
<keyword evidence="3" id="KW-1185">Reference proteome</keyword>
<feature type="transmembrane region" description="Helical" evidence="1">
    <location>
        <begin position="383"/>
        <end position="403"/>
    </location>
</feature>
<name>A0ABX2C8H5_9BRAD</name>
<evidence type="ECO:0000313" key="2">
    <source>
        <dbReference type="EMBL" id="NPU63885.1"/>
    </source>
</evidence>
<dbReference type="EMBL" id="JABFDN010000001">
    <property type="protein sequence ID" value="NPU63885.1"/>
    <property type="molecule type" value="Genomic_DNA"/>
</dbReference>
<feature type="transmembrane region" description="Helical" evidence="1">
    <location>
        <begin position="188"/>
        <end position="207"/>
    </location>
</feature>
<keyword evidence="1" id="KW-0812">Transmembrane</keyword>
<dbReference type="Proteomes" id="UP000886476">
    <property type="component" value="Unassembled WGS sequence"/>
</dbReference>
<reference evidence="2" key="1">
    <citation type="submission" date="2020-05" db="EMBL/GenBank/DDBJ databases">
        <title>Nod-independent and nitrogen-fixing Bradyrhizobium aeschynomene sp. nov. isolated from nodules of Aeschynomene indica.</title>
        <authorList>
            <person name="Zhang Z."/>
        </authorList>
    </citation>
    <scope>NUCLEOTIDE SEQUENCE</scope>
    <source>
        <strain evidence="2">83012</strain>
    </source>
</reference>
<evidence type="ECO:0000313" key="3">
    <source>
        <dbReference type="Proteomes" id="UP000886476"/>
    </source>
</evidence>
<feature type="transmembrane region" description="Helical" evidence="1">
    <location>
        <begin position="246"/>
        <end position="265"/>
    </location>
</feature>
<dbReference type="Pfam" id="PF13687">
    <property type="entry name" value="DUF4153"/>
    <property type="match status" value="1"/>
</dbReference>
<feature type="transmembrane region" description="Helical" evidence="1">
    <location>
        <begin position="316"/>
        <end position="339"/>
    </location>
</feature>
<keyword evidence="1" id="KW-1133">Transmembrane helix</keyword>
<dbReference type="RefSeq" id="WP_172108717.1">
    <property type="nucleotide sequence ID" value="NZ_JABFDN010000001.1"/>
</dbReference>
<comment type="caution">
    <text evidence="2">The sequence shown here is derived from an EMBL/GenBank/DDBJ whole genome shotgun (WGS) entry which is preliminary data.</text>
</comment>
<dbReference type="InterPro" id="IPR025291">
    <property type="entry name" value="DUF4153"/>
</dbReference>
<proteinExistence type="predicted"/>
<gene>
    <name evidence="2" type="ORF">HL667_02620</name>
</gene>
<protein>
    <submittedName>
        <fullName evidence="2">DUF4173 domain-containing protein</fullName>
    </submittedName>
</protein>
<sequence>MTSSAELTAAPAVSQPMWHKFAVAFGLLGLADVLFYDQIVGLSFPIFATALVAASMLVNHAGTDSRRAILAAIVLVVGLIPAIEDFTLPSLSIIVVTTISAVALSTNPAVKGLRLPLTAARQLLLIGPFRLIPDMITTFRSHDLTRLLLTWSIPLAFGLVFSLLFAAANPVIEQWLDQLRPQRLVSSMSFGRPLFWLLMLSLIWPFINLRWRQRTTPPSQPVEPGANQMPPAVVPLLSPQTVVRSLLLFNLLFAIQTALDGAYLWGHAALPDGVTYATYAHRGAYPLIVTALLAAAFVVAAVRSGQEDEPRLIRPLVYLWVGQNLLLVLSSIQRVHIYIETYLLTHWRIAALIWMGLVAIGLVLIVIRIILNRPTAWLVRMNLMTLAATLYACTLVNFSGLIADYNVAHSREAGRSGAAIDVQHLSILGPQALPAVRRSLLLSPGEAGLSRVHDRLMEQQTSDMANWRSWTFRGWRLQRYLDTHPLAQKPN</sequence>
<feature type="transmembrane region" description="Helical" evidence="1">
    <location>
        <begin position="90"/>
        <end position="110"/>
    </location>
</feature>
<keyword evidence="1" id="KW-0472">Membrane</keyword>